<gene>
    <name evidence="5" type="ORF">ACFQ3J_17525</name>
</gene>
<dbReference type="PANTHER" id="PTHR46470:SF2">
    <property type="entry name" value="GLYCERALDEHYDE 3-PHOSPHATE PHOSPHATASE"/>
    <property type="match status" value="1"/>
</dbReference>
<protein>
    <submittedName>
        <fullName evidence="5">HAD family hydrolase</fullName>
        <ecNumber evidence="5">3.1.3.-</ecNumber>
    </submittedName>
</protein>
<sequence>MEHSSTRAGTNAASTAVFFDVDDTLYDHLAPLREALMQRLHLPGTLPYEEIYHRFRYYSDLLSAEKNLSAVPAPEEVADMRRRRFMLALAEFGIFINEEQAEAAQAAYLDMQFRIKPFPGMVEMIQHLRDRGVIVGLITNGPEEHQMAKIKALQMESYVDQKLFFVSGGVGYAKPDAQLFQYVNKVTGTAPENCYYVGDSWRNDVVGALAAGWTVLWFNHRRAEPESEHKPHSIAENVEQLEAILMKLMV</sequence>
<evidence type="ECO:0000256" key="4">
    <source>
        <dbReference type="ARBA" id="ARBA00022842"/>
    </source>
</evidence>
<dbReference type="PANTHER" id="PTHR46470">
    <property type="entry name" value="N-ACYLNEURAMINATE-9-PHOSPHATASE"/>
    <property type="match status" value="1"/>
</dbReference>
<keyword evidence="3 5" id="KW-0378">Hydrolase</keyword>
<dbReference type="GO" id="GO:0016787">
    <property type="term" value="F:hydrolase activity"/>
    <property type="evidence" value="ECO:0007669"/>
    <property type="project" value="UniProtKB-KW"/>
</dbReference>
<organism evidence="5 6">
    <name type="scientific">Paenibacillus provencensis</name>
    <dbReference type="NCBI Taxonomy" id="441151"/>
    <lineage>
        <taxon>Bacteria</taxon>
        <taxon>Bacillati</taxon>
        <taxon>Bacillota</taxon>
        <taxon>Bacilli</taxon>
        <taxon>Bacillales</taxon>
        <taxon>Paenibacillaceae</taxon>
        <taxon>Paenibacillus</taxon>
    </lineage>
</organism>
<dbReference type="EC" id="3.1.3.-" evidence="5"/>
<dbReference type="NCBIfam" id="TIGR01549">
    <property type="entry name" value="HAD-SF-IA-v1"/>
    <property type="match status" value="1"/>
</dbReference>
<dbReference type="SUPFAM" id="SSF56784">
    <property type="entry name" value="HAD-like"/>
    <property type="match status" value="1"/>
</dbReference>
<keyword evidence="2" id="KW-0479">Metal-binding</keyword>
<comment type="caution">
    <text evidence="5">The sequence shown here is derived from an EMBL/GenBank/DDBJ whole genome shotgun (WGS) entry which is preliminary data.</text>
</comment>
<dbReference type="EMBL" id="JBHTKX010000002">
    <property type="protein sequence ID" value="MFD1129972.1"/>
    <property type="molecule type" value="Genomic_DNA"/>
</dbReference>
<evidence type="ECO:0000313" key="6">
    <source>
        <dbReference type="Proteomes" id="UP001597169"/>
    </source>
</evidence>
<name>A0ABW3PYA0_9BACL</name>
<evidence type="ECO:0000256" key="3">
    <source>
        <dbReference type="ARBA" id="ARBA00022801"/>
    </source>
</evidence>
<evidence type="ECO:0000256" key="1">
    <source>
        <dbReference type="ARBA" id="ARBA00001946"/>
    </source>
</evidence>
<dbReference type="Proteomes" id="UP001597169">
    <property type="component" value="Unassembled WGS sequence"/>
</dbReference>
<keyword evidence="6" id="KW-1185">Reference proteome</keyword>
<proteinExistence type="predicted"/>
<dbReference type="Gene3D" id="3.40.50.1000">
    <property type="entry name" value="HAD superfamily/HAD-like"/>
    <property type="match status" value="1"/>
</dbReference>
<dbReference type="Pfam" id="PF00702">
    <property type="entry name" value="Hydrolase"/>
    <property type="match status" value="1"/>
</dbReference>
<dbReference type="SFLD" id="SFLDG01129">
    <property type="entry name" value="C1.5:_HAD__Beta-PGM__Phosphata"/>
    <property type="match status" value="1"/>
</dbReference>
<dbReference type="InterPro" id="IPR006439">
    <property type="entry name" value="HAD-SF_hydro_IA"/>
</dbReference>
<dbReference type="NCBIfam" id="TIGR01509">
    <property type="entry name" value="HAD-SF-IA-v3"/>
    <property type="match status" value="1"/>
</dbReference>
<dbReference type="SFLD" id="SFLDS00003">
    <property type="entry name" value="Haloacid_Dehalogenase"/>
    <property type="match status" value="1"/>
</dbReference>
<reference evidence="6" key="1">
    <citation type="journal article" date="2019" name="Int. J. Syst. Evol. Microbiol.">
        <title>The Global Catalogue of Microorganisms (GCM) 10K type strain sequencing project: providing services to taxonomists for standard genome sequencing and annotation.</title>
        <authorList>
            <consortium name="The Broad Institute Genomics Platform"/>
            <consortium name="The Broad Institute Genome Sequencing Center for Infectious Disease"/>
            <person name="Wu L."/>
            <person name="Ma J."/>
        </authorList>
    </citation>
    <scope>NUCLEOTIDE SEQUENCE [LARGE SCALE GENOMIC DNA]</scope>
    <source>
        <strain evidence="6">CCUG 53519</strain>
    </source>
</reference>
<dbReference type="InterPro" id="IPR036412">
    <property type="entry name" value="HAD-like_sf"/>
</dbReference>
<evidence type="ECO:0000256" key="2">
    <source>
        <dbReference type="ARBA" id="ARBA00022723"/>
    </source>
</evidence>
<dbReference type="InterPro" id="IPR051400">
    <property type="entry name" value="HAD-like_hydrolase"/>
</dbReference>
<dbReference type="RefSeq" id="WP_251582949.1">
    <property type="nucleotide sequence ID" value="NZ_JBHTKX010000002.1"/>
</dbReference>
<accession>A0ABW3PYA0</accession>
<dbReference type="InterPro" id="IPR023214">
    <property type="entry name" value="HAD_sf"/>
</dbReference>
<keyword evidence="4" id="KW-0460">Magnesium</keyword>
<evidence type="ECO:0000313" key="5">
    <source>
        <dbReference type="EMBL" id="MFD1129972.1"/>
    </source>
</evidence>
<dbReference type="Gene3D" id="1.20.120.710">
    <property type="entry name" value="Haloacid dehalogenase hydrolase-like domain"/>
    <property type="match status" value="1"/>
</dbReference>
<comment type="cofactor">
    <cofactor evidence="1">
        <name>Mg(2+)</name>
        <dbReference type="ChEBI" id="CHEBI:18420"/>
    </cofactor>
</comment>